<dbReference type="InParanoid" id="K5WTP4"/>
<evidence type="ECO:0000256" key="1">
    <source>
        <dbReference type="SAM" id="MobiDB-lite"/>
    </source>
</evidence>
<evidence type="ECO:0000313" key="2">
    <source>
        <dbReference type="EMBL" id="EKM74088.1"/>
    </source>
</evidence>
<evidence type="ECO:0000313" key="3">
    <source>
        <dbReference type="Proteomes" id="UP000008493"/>
    </source>
</evidence>
<dbReference type="KEGG" id="abp:AGABI1DRAFT133648"/>
<proteinExistence type="predicted"/>
<keyword evidence="3" id="KW-1185">Reference proteome</keyword>
<dbReference type="HOGENOM" id="CLU_1554794_0_0_1"/>
<feature type="compositionally biased region" description="Polar residues" evidence="1">
    <location>
        <begin position="1"/>
        <end position="21"/>
    </location>
</feature>
<sequence>MLEQPQSSSLPTTTPGEQLQLHSPPPPTLHVPQERSPIPIPLLPGSGRYETENLGLTQKRSRGPTDEHAPFDRPPKNARVTAPRLHMSSSPPPEGVNASIHAPHRTGNFPLPNDVQMTDNNSAPIIDPASGRQIINSRITIQNLLYTAPPPGGFPIPQITKSLTAPQSKEVL</sequence>
<dbReference type="RefSeq" id="XP_007335272.1">
    <property type="nucleotide sequence ID" value="XM_007335210.1"/>
</dbReference>
<name>K5WTP4_AGABU</name>
<organism evidence="2 3">
    <name type="scientific">Agaricus bisporus var. burnettii (strain JB137-S8 / ATCC MYA-4627 / FGSC 10392)</name>
    <name type="common">White button mushroom</name>
    <dbReference type="NCBI Taxonomy" id="597362"/>
    <lineage>
        <taxon>Eukaryota</taxon>
        <taxon>Fungi</taxon>
        <taxon>Dikarya</taxon>
        <taxon>Basidiomycota</taxon>
        <taxon>Agaricomycotina</taxon>
        <taxon>Agaricomycetes</taxon>
        <taxon>Agaricomycetidae</taxon>
        <taxon>Agaricales</taxon>
        <taxon>Agaricineae</taxon>
        <taxon>Agaricaceae</taxon>
        <taxon>Agaricus</taxon>
    </lineage>
</organism>
<dbReference type="EMBL" id="JH971670">
    <property type="protein sequence ID" value="EKM74088.1"/>
    <property type="molecule type" value="Genomic_DNA"/>
</dbReference>
<protein>
    <submittedName>
        <fullName evidence="2">Uncharacterized protein</fullName>
    </submittedName>
</protein>
<dbReference type="GeneID" id="18828004"/>
<feature type="region of interest" description="Disordered" evidence="1">
    <location>
        <begin position="1"/>
        <end position="109"/>
    </location>
</feature>
<dbReference type="AlphaFoldDB" id="K5WTP4"/>
<reference evidence="3" key="1">
    <citation type="journal article" date="2012" name="Proc. Natl. Acad. Sci. U.S.A.">
        <title>Genome sequence of the button mushroom Agaricus bisporus reveals mechanisms governing adaptation to a humic-rich ecological niche.</title>
        <authorList>
            <person name="Morin E."/>
            <person name="Kohler A."/>
            <person name="Baker A.R."/>
            <person name="Foulongne-Oriol M."/>
            <person name="Lombard V."/>
            <person name="Nagy L.G."/>
            <person name="Ohm R.A."/>
            <person name="Patyshakuliyeva A."/>
            <person name="Brun A."/>
            <person name="Aerts A.L."/>
            <person name="Bailey A.M."/>
            <person name="Billette C."/>
            <person name="Coutinho P.M."/>
            <person name="Deakin G."/>
            <person name="Doddapaneni H."/>
            <person name="Floudas D."/>
            <person name="Grimwood J."/>
            <person name="Hilden K."/>
            <person name="Kuees U."/>
            <person name="LaButti K.M."/>
            <person name="Lapidus A."/>
            <person name="Lindquist E.A."/>
            <person name="Lucas S.M."/>
            <person name="Murat C."/>
            <person name="Riley R.W."/>
            <person name="Salamov A.A."/>
            <person name="Schmutz J."/>
            <person name="Subramanian V."/>
            <person name="Woesten H.A.B."/>
            <person name="Xu J."/>
            <person name="Eastwood D.C."/>
            <person name="Foster G.D."/>
            <person name="Sonnenberg A.S."/>
            <person name="Cullen D."/>
            <person name="de Vries R.P."/>
            <person name="Lundell T."/>
            <person name="Hibbett D.S."/>
            <person name="Henrissat B."/>
            <person name="Burton K.S."/>
            <person name="Kerrigan R.W."/>
            <person name="Challen M.P."/>
            <person name="Grigoriev I.V."/>
            <person name="Martin F."/>
        </authorList>
    </citation>
    <scope>NUCLEOTIDE SEQUENCE [LARGE SCALE GENOMIC DNA]</scope>
    <source>
        <strain evidence="3">JB137-S8 / ATCC MYA-4627 / FGSC 10392</strain>
    </source>
</reference>
<accession>K5WTP4</accession>
<feature type="compositionally biased region" description="Basic and acidic residues" evidence="1">
    <location>
        <begin position="63"/>
        <end position="75"/>
    </location>
</feature>
<gene>
    <name evidence="2" type="ORF">AGABI1DRAFT_133648</name>
</gene>
<dbReference type="Proteomes" id="UP000008493">
    <property type="component" value="Unassembled WGS sequence"/>
</dbReference>